<keyword evidence="9" id="KW-0677">Repeat</keyword>
<evidence type="ECO:0000259" key="24">
    <source>
        <dbReference type="PROSITE" id="PS50102"/>
    </source>
</evidence>
<evidence type="ECO:0000313" key="26">
    <source>
        <dbReference type="WBParaSite" id="nRc.2.0.1.t23673-RA"/>
    </source>
</evidence>
<dbReference type="Gene3D" id="3.30.70.330">
    <property type="match status" value="2"/>
</dbReference>
<dbReference type="FunFam" id="3.30.70.330:FF:000105">
    <property type="entry name" value="HIV Tat-specific factor 1 homolog"/>
    <property type="match status" value="1"/>
</dbReference>
<protein>
    <recommendedName>
        <fullName evidence="21">17S U2 SnRNP complex component HTATSF1</fullName>
    </recommendedName>
</protein>
<keyword evidence="13" id="KW-0007">Acetylation</keyword>
<comment type="subunit">
    <text evidence="20">Component of the 17S U2 SnRNP complex, a ribonucleoprotein complex that contains small nuclear RNA (snRNA) U2 and a number of specific proteins. Within the 17S U2 SnRNP complex, interacts (via UHM region) directly with SF3B1. Component of a complex which is at least composed of HTATSF1/Tat-SF1, the P-TEFb complex components CDK9 and CCNT1, RNA polymerase II, SUPT5H, and NCL/nucleolin. Interacts with GTF2F2/RAP30 and POLR2A. Interacts with TCERG1/CA150. Interacts with (poly-ADP-ribosylated) RPA1; promoting HTATSF1 recruitment to DNA damage sites. Interacts (when phosphorylated) with TOPBP1; promoting recruitment of TOPBP1 to DNA damage sites during S-phase.</text>
</comment>
<proteinExistence type="inferred from homology"/>
<dbReference type="InterPro" id="IPR012677">
    <property type="entry name" value="Nucleotide-bd_a/b_plait_sf"/>
</dbReference>
<feature type="domain" description="RRM" evidence="24">
    <location>
        <begin position="151"/>
        <end position="236"/>
    </location>
</feature>
<feature type="region of interest" description="Disordered" evidence="23">
    <location>
        <begin position="418"/>
        <end position="443"/>
    </location>
</feature>
<feature type="compositionally biased region" description="Polar residues" evidence="23">
    <location>
        <begin position="432"/>
        <end position="443"/>
    </location>
</feature>
<keyword evidence="5" id="KW-1017">Isopeptide bond</keyword>
<evidence type="ECO:0000256" key="1">
    <source>
        <dbReference type="ARBA" id="ARBA00004123"/>
    </source>
</evidence>
<evidence type="ECO:0000256" key="8">
    <source>
        <dbReference type="ARBA" id="ARBA00022728"/>
    </source>
</evidence>
<keyword evidence="18" id="KW-0234">DNA repair</keyword>
<dbReference type="GO" id="GO:0006281">
    <property type="term" value="P:DNA repair"/>
    <property type="evidence" value="ECO:0007669"/>
    <property type="project" value="UniProtKB-KW"/>
</dbReference>
<evidence type="ECO:0000256" key="23">
    <source>
        <dbReference type="SAM" id="MobiDB-lite"/>
    </source>
</evidence>
<dbReference type="CDD" id="cd12281">
    <property type="entry name" value="RRM1_TatSF1_like"/>
    <property type="match status" value="1"/>
</dbReference>
<keyword evidence="4" id="KW-0158">Chromosome</keyword>
<feature type="compositionally biased region" description="Basic and acidic residues" evidence="23">
    <location>
        <begin position="18"/>
        <end position="27"/>
    </location>
</feature>
<dbReference type="InterPro" id="IPR035979">
    <property type="entry name" value="RBD_domain_sf"/>
</dbReference>
<keyword evidence="11" id="KW-0832">Ubl conjugation</keyword>
<evidence type="ECO:0000256" key="3">
    <source>
        <dbReference type="ARBA" id="ARBA00007747"/>
    </source>
</evidence>
<accession>A0A915JB03</accession>
<name>A0A915JB03_ROMCU</name>
<dbReference type="GO" id="GO:0005684">
    <property type="term" value="C:U2-type spliceosomal complex"/>
    <property type="evidence" value="ECO:0007669"/>
    <property type="project" value="TreeGrafter"/>
</dbReference>
<keyword evidence="17" id="KW-0508">mRNA splicing</keyword>
<dbReference type="FunFam" id="3.30.70.330:FF:000202">
    <property type="entry name" value="HIV Tat-specific factor 1"/>
    <property type="match status" value="1"/>
</dbReference>
<keyword evidence="8" id="KW-0747">Spliceosome</keyword>
<dbReference type="InterPro" id="IPR034392">
    <property type="entry name" value="TatSF1-like_RRM1"/>
</dbReference>
<keyword evidence="12 22" id="KW-0694">RNA-binding</keyword>
<evidence type="ECO:0000256" key="16">
    <source>
        <dbReference type="ARBA" id="ARBA00023163"/>
    </source>
</evidence>
<reference evidence="26" key="1">
    <citation type="submission" date="2022-11" db="UniProtKB">
        <authorList>
            <consortium name="WormBaseParasite"/>
        </authorList>
    </citation>
    <scope>IDENTIFICATION</scope>
</reference>
<evidence type="ECO:0000256" key="12">
    <source>
        <dbReference type="ARBA" id="ARBA00022884"/>
    </source>
</evidence>
<evidence type="ECO:0000256" key="2">
    <source>
        <dbReference type="ARBA" id="ARBA00004286"/>
    </source>
</evidence>
<dbReference type="GO" id="GO:0005694">
    <property type="term" value="C:chromosome"/>
    <property type="evidence" value="ECO:0007669"/>
    <property type="project" value="UniProtKB-SubCell"/>
</dbReference>
<dbReference type="GO" id="GO:0000398">
    <property type="term" value="P:mRNA splicing, via spliceosome"/>
    <property type="evidence" value="ECO:0007669"/>
    <property type="project" value="InterPro"/>
</dbReference>
<dbReference type="OMA" id="DTDFRFG"/>
<evidence type="ECO:0000256" key="9">
    <source>
        <dbReference type="ARBA" id="ARBA00022737"/>
    </source>
</evidence>
<dbReference type="GO" id="GO:0003723">
    <property type="term" value="F:RNA binding"/>
    <property type="evidence" value="ECO:0007669"/>
    <property type="project" value="UniProtKB-UniRule"/>
</dbReference>
<evidence type="ECO:0000256" key="4">
    <source>
        <dbReference type="ARBA" id="ARBA00022454"/>
    </source>
</evidence>
<dbReference type="Proteomes" id="UP000887565">
    <property type="component" value="Unplaced"/>
</dbReference>
<feature type="compositionally biased region" description="Polar residues" evidence="23">
    <location>
        <begin position="28"/>
        <end position="48"/>
    </location>
</feature>
<organism evidence="25 26">
    <name type="scientific">Romanomermis culicivorax</name>
    <name type="common">Nematode worm</name>
    <dbReference type="NCBI Taxonomy" id="13658"/>
    <lineage>
        <taxon>Eukaryota</taxon>
        <taxon>Metazoa</taxon>
        <taxon>Ecdysozoa</taxon>
        <taxon>Nematoda</taxon>
        <taxon>Enoplea</taxon>
        <taxon>Dorylaimia</taxon>
        <taxon>Mermithida</taxon>
        <taxon>Mermithoidea</taxon>
        <taxon>Mermithidae</taxon>
        <taxon>Romanomermis</taxon>
    </lineage>
</organism>
<dbReference type="WBParaSite" id="nRc.2.0.1.t23673-RA">
    <property type="protein sequence ID" value="nRc.2.0.1.t23673-RA"/>
    <property type="gene ID" value="nRc.2.0.1.g23673"/>
</dbReference>
<feature type="region of interest" description="Disordered" evidence="23">
    <location>
        <begin position="110"/>
        <end position="130"/>
    </location>
</feature>
<evidence type="ECO:0000256" key="20">
    <source>
        <dbReference type="ARBA" id="ARBA00062124"/>
    </source>
</evidence>
<dbReference type="InterPro" id="IPR000504">
    <property type="entry name" value="RRM_dom"/>
</dbReference>
<keyword evidence="25" id="KW-1185">Reference proteome</keyword>
<evidence type="ECO:0000256" key="13">
    <source>
        <dbReference type="ARBA" id="ARBA00022990"/>
    </source>
</evidence>
<evidence type="ECO:0000256" key="19">
    <source>
        <dbReference type="ARBA" id="ARBA00023242"/>
    </source>
</evidence>
<sequence length="443" mass="51499">MEADEDFEYQLKQEELERQKLTEESTKCDAQSNSEQRTSAAEGSTSNIYVDPVDGTAYEWDYDKRAWFPKIDENFIATYQASYGSHQLDLTQPSLPPEEVEMNEKLRKQEKALSKEEQKRLQKEKKKEKRKLAAERQKNASWFDMDESQNTNVYVSGLPLDFTDQKFEELMAKCGVIALDITNRKSKLKLYRDEEGNLKGDGRCCYIKRESVDLALDILDGSQIGDNQISVQVAKFELKGDYDPSKRKKLNPKMKKKLKEQQERIFGWHPEKMRGERPKSDSTVVIKNAFTIEELNVKILDRILDFDTYELKCSAFFQENPVKLFDLREELKQECSKYGNVRKIIVCDNNVDGVVLVTFGAPEEADDCVTMMNYRIFVGRQLRAATWDGRTKYKVDEKNDEKEKRLSNWDKFLNGEEVDQKEDGKNVDIDTESTTQKSVVEQE</sequence>
<keyword evidence="19" id="KW-0539">Nucleus</keyword>
<feature type="compositionally biased region" description="Basic and acidic residues" evidence="23">
    <location>
        <begin position="110"/>
        <end position="121"/>
    </location>
</feature>
<dbReference type="GO" id="GO:0005686">
    <property type="term" value="C:U2 snRNP"/>
    <property type="evidence" value="ECO:0007669"/>
    <property type="project" value="TreeGrafter"/>
</dbReference>
<keyword evidence="16" id="KW-0804">Transcription</keyword>
<dbReference type="InterPro" id="IPR034393">
    <property type="entry name" value="TatSF1-like"/>
</dbReference>
<comment type="subcellular location">
    <subcellularLocation>
        <location evidence="2">Chromosome</location>
    </subcellularLocation>
    <subcellularLocation>
        <location evidence="1">Nucleus</location>
    </subcellularLocation>
</comment>
<dbReference type="SUPFAM" id="SSF54928">
    <property type="entry name" value="RNA-binding domain, RBD"/>
    <property type="match status" value="1"/>
</dbReference>
<evidence type="ECO:0000256" key="18">
    <source>
        <dbReference type="ARBA" id="ARBA00023204"/>
    </source>
</evidence>
<feature type="region of interest" description="Disordered" evidence="23">
    <location>
        <begin position="18"/>
        <end position="48"/>
    </location>
</feature>
<evidence type="ECO:0000256" key="14">
    <source>
        <dbReference type="ARBA" id="ARBA00023015"/>
    </source>
</evidence>
<evidence type="ECO:0000256" key="17">
    <source>
        <dbReference type="ARBA" id="ARBA00023187"/>
    </source>
</evidence>
<dbReference type="PANTHER" id="PTHR15608:SF0">
    <property type="entry name" value="HIV TAT-SPECIFIC FACTOR 1"/>
    <property type="match status" value="1"/>
</dbReference>
<evidence type="ECO:0000256" key="11">
    <source>
        <dbReference type="ARBA" id="ARBA00022843"/>
    </source>
</evidence>
<evidence type="ECO:0000256" key="22">
    <source>
        <dbReference type="PROSITE-ProRule" id="PRU00176"/>
    </source>
</evidence>
<dbReference type="Pfam" id="PF00076">
    <property type="entry name" value="RRM_1"/>
    <property type="match status" value="2"/>
</dbReference>
<keyword evidence="10" id="KW-0227">DNA damage</keyword>
<dbReference type="PANTHER" id="PTHR15608">
    <property type="entry name" value="SPLICING FACTOR U2AF-ASSOCIATED PROTEIN 2"/>
    <property type="match status" value="1"/>
</dbReference>
<keyword evidence="15" id="KW-0010">Activator</keyword>
<evidence type="ECO:0000256" key="21">
    <source>
        <dbReference type="ARBA" id="ARBA00073773"/>
    </source>
</evidence>
<keyword evidence="14" id="KW-0805">Transcription regulation</keyword>
<evidence type="ECO:0000256" key="10">
    <source>
        <dbReference type="ARBA" id="ARBA00022763"/>
    </source>
</evidence>
<evidence type="ECO:0000313" key="25">
    <source>
        <dbReference type="Proteomes" id="UP000887565"/>
    </source>
</evidence>
<comment type="similarity">
    <text evidence="3">Belongs to the HTATSF1 family.</text>
</comment>
<dbReference type="AlphaFoldDB" id="A0A915JB03"/>
<dbReference type="PROSITE" id="PS50102">
    <property type="entry name" value="RRM"/>
    <property type="match status" value="1"/>
</dbReference>
<keyword evidence="6" id="KW-0597">Phosphoprotein</keyword>
<evidence type="ECO:0000256" key="15">
    <source>
        <dbReference type="ARBA" id="ARBA00023159"/>
    </source>
</evidence>
<evidence type="ECO:0000256" key="6">
    <source>
        <dbReference type="ARBA" id="ARBA00022553"/>
    </source>
</evidence>
<evidence type="ECO:0000256" key="7">
    <source>
        <dbReference type="ARBA" id="ARBA00022664"/>
    </source>
</evidence>
<dbReference type="SMART" id="SM00360">
    <property type="entry name" value="RRM"/>
    <property type="match status" value="2"/>
</dbReference>
<keyword evidence="7" id="KW-0507">mRNA processing</keyword>
<evidence type="ECO:0000256" key="5">
    <source>
        <dbReference type="ARBA" id="ARBA00022499"/>
    </source>
</evidence>